<evidence type="ECO:0000313" key="1">
    <source>
        <dbReference type="EMBL" id="EFP06723.1"/>
    </source>
</evidence>
<dbReference type="Proteomes" id="UP000008281">
    <property type="component" value="Unassembled WGS sequence"/>
</dbReference>
<reference evidence="1" key="1">
    <citation type="submission" date="2007-07" db="EMBL/GenBank/DDBJ databases">
        <title>PCAP assembly of the Caenorhabditis remanei genome.</title>
        <authorList>
            <consortium name="The Caenorhabditis remanei Sequencing Consortium"/>
            <person name="Wilson R.K."/>
        </authorList>
    </citation>
    <scope>NUCLEOTIDE SEQUENCE [LARGE SCALE GENOMIC DNA]</scope>
    <source>
        <strain evidence="1">PB4641</strain>
    </source>
</reference>
<dbReference type="PANTHER" id="PTHR31379:SF1">
    <property type="entry name" value="F-BOX C PROTEIN-RELATED"/>
    <property type="match status" value="1"/>
</dbReference>
<dbReference type="OMA" id="CAYGELM"/>
<dbReference type="EMBL" id="DS268464">
    <property type="protein sequence ID" value="EFP06723.1"/>
    <property type="molecule type" value="Genomic_DNA"/>
</dbReference>
<dbReference type="Pfam" id="PF12078">
    <property type="entry name" value="DUF3557"/>
    <property type="match status" value="1"/>
</dbReference>
<evidence type="ECO:0000313" key="2">
    <source>
        <dbReference type="Proteomes" id="UP000008281"/>
    </source>
</evidence>
<sequence>MNSSPLSYDSSKSVLKHMEANKRFLLASRCSSIRRADRATPLNIDTFSYSDKSFKVNNTEYKIGVYKKYLNGAETPPQAREDNDAGGADYELDQYGFVDFCEENTPTPGDIDLRKYYFKDWIIDQDDSLIPFFEDDLMENRNNFAALKAVGFKNVEEENKLNNDIKNAVAVLQRFYSRRDGLPVPFKSYIQLTITTANGEPYIERLEYNKKLHEAVKYLTGKFIGNRLHPVAIGYFCAYGELMRFPVGLRMDVKSLVVSNIHNVQEILPPLLTNTVQRVHAVVESAGDFECEIVKNAEILDLQDGISVIDPSIVINLTNLKANLILWRWTVEDFMEVVRNWVEVVEKKVGTSYKFTIILEESVTQPLIESIKEQYEEAKEVGVLYVLCMFLA</sequence>
<dbReference type="PANTHER" id="PTHR31379">
    <property type="entry name" value="F-BOX C PROTEIN-RELATED-RELATED"/>
    <property type="match status" value="1"/>
</dbReference>
<dbReference type="OrthoDB" id="5886753at2759"/>
<dbReference type="InterPro" id="IPR021942">
    <property type="entry name" value="DUF3557"/>
</dbReference>
<gene>
    <name evidence="1" type="ORF">CRE_12014</name>
</gene>
<keyword evidence="2" id="KW-1185">Reference proteome</keyword>
<organism evidence="2">
    <name type="scientific">Caenorhabditis remanei</name>
    <name type="common">Caenorhabditis vulgaris</name>
    <dbReference type="NCBI Taxonomy" id="31234"/>
    <lineage>
        <taxon>Eukaryota</taxon>
        <taxon>Metazoa</taxon>
        <taxon>Ecdysozoa</taxon>
        <taxon>Nematoda</taxon>
        <taxon>Chromadorea</taxon>
        <taxon>Rhabditida</taxon>
        <taxon>Rhabditina</taxon>
        <taxon>Rhabditomorpha</taxon>
        <taxon>Rhabditoidea</taxon>
        <taxon>Rhabditidae</taxon>
        <taxon>Peloderinae</taxon>
        <taxon>Caenorhabditis</taxon>
    </lineage>
</organism>
<dbReference type="InParanoid" id="E3MPR7"/>
<dbReference type="HOGENOM" id="CLU_042576_0_0_1"/>
<protein>
    <submittedName>
        <fullName evidence="1">Uncharacterized protein</fullName>
    </submittedName>
</protein>
<accession>E3MPR7</accession>
<dbReference type="AlphaFoldDB" id="E3MPR7"/>
<proteinExistence type="predicted"/>
<name>E3MPR7_CAERE</name>